<dbReference type="AlphaFoldDB" id="A0A1N7RMM9"/>
<proteinExistence type="predicted"/>
<keyword evidence="4" id="KW-1185">Reference proteome</keyword>
<dbReference type="EMBL" id="CYGX02000007">
    <property type="protein sequence ID" value="SIT35967.1"/>
    <property type="molecule type" value="Genomic_DNA"/>
</dbReference>
<protein>
    <submittedName>
        <fullName evidence="3">Uncharacterized protein</fullName>
    </submittedName>
</protein>
<evidence type="ECO:0000256" key="2">
    <source>
        <dbReference type="SAM" id="SignalP"/>
    </source>
</evidence>
<feature type="chain" id="PRO_5012975655" evidence="2">
    <location>
        <begin position="21"/>
        <end position="75"/>
    </location>
</feature>
<keyword evidence="2" id="KW-0732">Signal</keyword>
<evidence type="ECO:0000256" key="1">
    <source>
        <dbReference type="SAM" id="MobiDB-lite"/>
    </source>
</evidence>
<accession>A0A1N7RMM9</accession>
<name>A0A1N7RMM9_9BURK</name>
<gene>
    <name evidence="3" type="ORF">BN2475_70012</name>
</gene>
<dbReference type="Pfam" id="PF10136">
    <property type="entry name" value="SpecificRecomb"/>
    <property type="match status" value="1"/>
</dbReference>
<organism evidence="3 4">
    <name type="scientific">Paraburkholderia ribeironis</name>
    <dbReference type="NCBI Taxonomy" id="1247936"/>
    <lineage>
        <taxon>Bacteria</taxon>
        <taxon>Pseudomonadati</taxon>
        <taxon>Pseudomonadota</taxon>
        <taxon>Betaproteobacteria</taxon>
        <taxon>Burkholderiales</taxon>
        <taxon>Burkholderiaceae</taxon>
        <taxon>Paraburkholderia</taxon>
    </lineage>
</organism>
<dbReference type="Proteomes" id="UP000187012">
    <property type="component" value="Unassembled WGS sequence"/>
</dbReference>
<dbReference type="STRING" id="1247936.BN2475_70012"/>
<reference evidence="3 4" key="1">
    <citation type="submission" date="2016-12" db="EMBL/GenBank/DDBJ databases">
        <authorList>
            <person name="Song W.-J."/>
            <person name="Kurnit D.M."/>
        </authorList>
    </citation>
    <scope>NUCLEOTIDE SEQUENCE [LARGE SCALE GENOMIC DNA]</scope>
    <source>
        <strain evidence="3 4">STM7296</strain>
    </source>
</reference>
<feature type="signal peptide" evidence="2">
    <location>
        <begin position="1"/>
        <end position="20"/>
    </location>
</feature>
<evidence type="ECO:0000313" key="4">
    <source>
        <dbReference type="Proteomes" id="UP000187012"/>
    </source>
</evidence>
<evidence type="ECO:0000313" key="3">
    <source>
        <dbReference type="EMBL" id="SIT35967.1"/>
    </source>
</evidence>
<dbReference type="InterPro" id="IPR011385">
    <property type="entry name" value="Site-sp_rcmbase"/>
</dbReference>
<sequence length="75" mass="7943">MGINYAASFLLMHFLHFSLATRQPAMTAPTHAPTRALAHAPTHALDRAPADAPAGPAVMPSPPSARKAPHLDRVQ</sequence>
<feature type="region of interest" description="Disordered" evidence="1">
    <location>
        <begin position="27"/>
        <end position="75"/>
    </location>
</feature>